<dbReference type="AlphaFoldDB" id="A0A7R9MAZ7"/>
<dbReference type="SUPFAM" id="SSF54897">
    <property type="entry name" value="Protease propeptides/inhibitors"/>
    <property type="match status" value="1"/>
</dbReference>
<evidence type="ECO:0000256" key="7">
    <source>
        <dbReference type="ARBA" id="ARBA00022670"/>
    </source>
</evidence>
<feature type="signal peptide" evidence="18">
    <location>
        <begin position="1"/>
        <end position="17"/>
    </location>
</feature>
<comment type="function">
    <text evidence="2">Extracellular metalloprotease that contributes to pathogenicity.</text>
</comment>
<dbReference type="GO" id="GO:0005615">
    <property type="term" value="C:extracellular space"/>
    <property type="evidence" value="ECO:0007669"/>
    <property type="project" value="TreeGrafter"/>
</dbReference>
<comment type="similarity">
    <text evidence="4 17">Belongs to the peptidase M14 family.</text>
</comment>
<gene>
    <name evidence="20" type="ORF">ONB1V03_LOCUS13506</name>
</gene>
<evidence type="ECO:0000256" key="15">
    <source>
        <dbReference type="ARBA" id="ARBA00023157"/>
    </source>
</evidence>
<keyword evidence="21" id="KW-1185">Reference proteome</keyword>
<feature type="active site" description="Proton donor/acceptor" evidence="17">
    <location>
        <position position="375"/>
    </location>
</feature>
<evidence type="ECO:0000256" key="14">
    <source>
        <dbReference type="ARBA" id="ARBA00023145"/>
    </source>
</evidence>
<dbReference type="GO" id="GO:0004181">
    <property type="term" value="F:metallocarboxypeptidase activity"/>
    <property type="evidence" value="ECO:0007669"/>
    <property type="project" value="InterPro"/>
</dbReference>
<sequence>MLCKAVLFVALLGAIGALPTDGPVDYSHHKIVKILPKRYGDLQRLHRLKDVFDTKVDFWNPPVADMRPVLTLVGPDSGYQFLRSLNASRIPYEVVANSFQKVIDNERAEMRAHRLYSRAGFDYEKTYHTYDEIVAELTSISSPKAKYASIGKTYQGRDIPSITITNTGGSGKKAIFLECGIHAREWVTTAACLWIANELITKSDYDTILNKYEIIIVPTLNSDGYVYTHTSNRNWRKTRSQNGLCYGADPNRNWDASWCSAGASSSPCSDTYCGTAAFSEIEAKNMANLVTTKRGNVAAYFSVHSYSQLWMYPWGYKTASPPNAKQLDDLSALGVNAIKAVNGLTFTKGTIANTICSSIDWAYDKEGVTIAFALELRDKGDYGFVLPASQILPASKETWAGIKAVIDGLPA</sequence>
<name>A0A7R9MAZ7_9ACAR</name>
<keyword evidence="10" id="KW-0378">Hydrolase</keyword>
<dbReference type="Gene3D" id="3.40.630.10">
    <property type="entry name" value="Zn peptidases"/>
    <property type="match status" value="1"/>
</dbReference>
<dbReference type="InterPro" id="IPR057246">
    <property type="entry name" value="CARBOXYPEPT_ZN_1"/>
</dbReference>
<dbReference type="SMART" id="SM00631">
    <property type="entry name" value="Zn_pept"/>
    <property type="match status" value="1"/>
</dbReference>
<feature type="chain" id="PRO_5036211480" description="Peptidase M14 domain-containing protein" evidence="18">
    <location>
        <begin position="18"/>
        <end position="411"/>
    </location>
</feature>
<evidence type="ECO:0000256" key="16">
    <source>
        <dbReference type="ARBA" id="ARBA00057299"/>
    </source>
</evidence>
<dbReference type="Pfam" id="PF00246">
    <property type="entry name" value="Peptidase_M14"/>
    <property type="match status" value="1"/>
</dbReference>
<keyword evidence="15" id="KW-1015">Disulfide bond</keyword>
<comment type="subcellular location">
    <subcellularLocation>
        <location evidence="3">Secreted</location>
    </subcellularLocation>
</comment>
<dbReference type="GO" id="GO:0008270">
    <property type="term" value="F:zinc ion binding"/>
    <property type="evidence" value="ECO:0007669"/>
    <property type="project" value="InterPro"/>
</dbReference>
<organism evidence="20">
    <name type="scientific">Oppiella nova</name>
    <dbReference type="NCBI Taxonomy" id="334625"/>
    <lineage>
        <taxon>Eukaryota</taxon>
        <taxon>Metazoa</taxon>
        <taxon>Ecdysozoa</taxon>
        <taxon>Arthropoda</taxon>
        <taxon>Chelicerata</taxon>
        <taxon>Arachnida</taxon>
        <taxon>Acari</taxon>
        <taxon>Acariformes</taxon>
        <taxon>Sarcoptiformes</taxon>
        <taxon>Oribatida</taxon>
        <taxon>Brachypylina</taxon>
        <taxon>Oppioidea</taxon>
        <taxon>Oppiidae</taxon>
        <taxon>Oppiella</taxon>
    </lineage>
</organism>
<evidence type="ECO:0000256" key="2">
    <source>
        <dbReference type="ARBA" id="ARBA00003091"/>
    </source>
</evidence>
<dbReference type="PROSITE" id="PS52035">
    <property type="entry name" value="PEPTIDASE_M14"/>
    <property type="match status" value="1"/>
</dbReference>
<dbReference type="InterPro" id="IPR036990">
    <property type="entry name" value="M14A-like_propep"/>
</dbReference>
<keyword evidence="12" id="KW-0843">Virulence</keyword>
<keyword evidence="5" id="KW-0964">Secreted</keyword>
<dbReference type="SUPFAM" id="SSF53187">
    <property type="entry name" value="Zn-dependent exopeptidases"/>
    <property type="match status" value="1"/>
</dbReference>
<evidence type="ECO:0000256" key="12">
    <source>
        <dbReference type="ARBA" id="ARBA00023026"/>
    </source>
</evidence>
<keyword evidence="13" id="KW-0482">Metalloprotease</keyword>
<keyword evidence="14" id="KW-0865">Zymogen</keyword>
<evidence type="ECO:0000256" key="17">
    <source>
        <dbReference type="PROSITE-ProRule" id="PRU01379"/>
    </source>
</evidence>
<evidence type="ECO:0000256" key="1">
    <source>
        <dbReference type="ARBA" id="ARBA00001947"/>
    </source>
</evidence>
<comment type="function">
    <text evidence="16">Involved in the digestion of the blood meal.</text>
</comment>
<evidence type="ECO:0000256" key="9">
    <source>
        <dbReference type="ARBA" id="ARBA00022729"/>
    </source>
</evidence>
<dbReference type="PROSITE" id="PS00132">
    <property type="entry name" value="CARBOXYPEPT_ZN_1"/>
    <property type="match status" value="1"/>
</dbReference>
<evidence type="ECO:0000256" key="4">
    <source>
        <dbReference type="ARBA" id="ARBA00005988"/>
    </source>
</evidence>
<evidence type="ECO:0000256" key="3">
    <source>
        <dbReference type="ARBA" id="ARBA00004613"/>
    </source>
</evidence>
<evidence type="ECO:0000256" key="6">
    <source>
        <dbReference type="ARBA" id="ARBA00022645"/>
    </source>
</evidence>
<dbReference type="InterPro" id="IPR003146">
    <property type="entry name" value="M14A_act_pep"/>
</dbReference>
<reference evidence="20" key="1">
    <citation type="submission" date="2020-11" db="EMBL/GenBank/DDBJ databases">
        <authorList>
            <person name="Tran Van P."/>
        </authorList>
    </citation>
    <scope>NUCLEOTIDE SEQUENCE</scope>
</reference>
<dbReference type="InterPro" id="IPR057247">
    <property type="entry name" value="CARBOXYPEPT_ZN_2"/>
</dbReference>
<keyword evidence="11" id="KW-0862">Zinc</keyword>
<comment type="cofactor">
    <cofactor evidence="1">
        <name>Zn(2+)</name>
        <dbReference type="ChEBI" id="CHEBI:29105"/>
    </cofactor>
</comment>
<dbReference type="Gene3D" id="3.30.70.340">
    <property type="entry name" value="Metallocarboxypeptidase-like"/>
    <property type="match status" value="1"/>
</dbReference>
<dbReference type="OrthoDB" id="6416026at2759"/>
<keyword evidence="7" id="KW-0645">Protease</keyword>
<dbReference type="CDD" id="cd03860">
    <property type="entry name" value="M14_CP_A-B_like"/>
    <property type="match status" value="1"/>
</dbReference>
<keyword evidence="8" id="KW-0479">Metal-binding</keyword>
<evidence type="ECO:0000256" key="10">
    <source>
        <dbReference type="ARBA" id="ARBA00022801"/>
    </source>
</evidence>
<evidence type="ECO:0000313" key="20">
    <source>
        <dbReference type="EMBL" id="CAD7656870.1"/>
    </source>
</evidence>
<feature type="domain" description="Peptidase M14" evidence="19">
    <location>
        <begin position="126"/>
        <end position="409"/>
    </location>
</feature>
<accession>A0A7R9MAZ7</accession>
<keyword evidence="9 18" id="KW-0732">Signal</keyword>
<dbReference type="EMBL" id="OC926748">
    <property type="protein sequence ID" value="CAD7656870.1"/>
    <property type="molecule type" value="Genomic_DNA"/>
</dbReference>
<dbReference type="GO" id="GO:0006508">
    <property type="term" value="P:proteolysis"/>
    <property type="evidence" value="ECO:0007669"/>
    <property type="project" value="UniProtKB-KW"/>
</dbReference>
<evidence type="ECO:0000259" key="19">
    <source>
        <dbReference type="PROSITE" id="PS52035"/>
    </source>
</evidence>
<dbReference type="PANTHER" id="PTHR11705:SF143">
    <property type="entry name" value="SLL0236 PROTEIN"/>
    <property type="match status" value="1"/>
</dbReference>
<dbReference type="PRINTS" id="PR00765">
    <property type="entry name" value="CRBOXYPTASEA"/>
</dbReference>
<dbReference type="InterPro" id="IPR000834">
    <property type="entry name" value="Peptidase_M14"/>
</dbReference>
<evidence type="ECO:0000313" key="21">
    <source>
        <dbReference type="Proteomes" id="UP000728032"/>
    </source>
</evidence>
<dbReference type="Pfam" id="PF02244">
    <property type="entry name" value="Propep_M14"/>
    <property type="match status" value="1"/>
</dbReference>
<evidence type="ECO:0000256" key="8">
    <source>
        <dbReference type="ARBA" id="ARBA00022723"/>
    </source>
</evidence>
<dbReference type="EMBL" id="CAJPVJ010011923">
    <property type="protein sequence ID" value="CAG2174057.1"/>
    <property type="molecule type" value="Genomic_DNA"/>
</dbReference>
<dbReference type="FunFam" id="3.40.630.10:FF:000040">
    <property type="entry name" value="zinc carboxypeptidase"/>
    <property type="match status" value="1"/>
</dbReference>
<evidence type="ECO:0000256" key="18">
    <source>
        <dbReference type="SAM" id="SignalP"/>
    </source>
</evidence>
<dbReference type="Proteomes" id="UP000728032">
    <property type="component" value="Unassembled WGS sequence"/>
</dbReference>
<evidence type="ECO:0000256" key="5">
    <source>
        <dbReference type="ARBA" id="ARBA00022525"/>
    </source>
</evidence>
<protein>
    <recommendedName>
        <fullName evidence="19">Peptidase M14 domain-containing protein</fullName>
    </recommendedName>
</protein>
<keyword evidence="6" id="KW-0121">Carboxypeptidase</keyword>
<evidence type="ECO:0000256" key="11">
    <source>
        <dbReference type="ARBA" id="ARBA00022833"/>
    </source>
</evidence>
<dbReference type="PANTHER" id="PTHR11705">
    <property type="entry name" value="PROTEASE FAMILY M14 CARBOXYPEPTIDASE A,B"/>
    <property type="match status" value="1"/>
</dbReference>
<proteinExistence type="inferred from homology"/>
<dbReference type="PROSITE" id="PS00133">
    <property type="entry name" value="CARBOXYPEPT_ZN_2"/>
    <property type="match status" value="1"/>
</dbReference>
<evidence type="ECO:0000256" key="13">
    <source>
        <dbReference type="ARBA" id="ARBA00023049"/>
    </source>
</evidence>